<feature type="transmembrane region" description="Helical" evidence="1">
    <location>
        <begin position="58"/>
        <end position="78"/>
    </location>
</feature>
<organism evidence="2 3">
    <name type="scientific">Setaria italica</name>
    <name type="common">Foxtail millet</name>
    <name type="synonym">Panicum italicum</name>
    <dbReference type="NCBI Taxonomy" id="4555"/>
    <lineage>
        <taxon>Eukaryota</taxon>
        <taxon>Viridiplantae</taxon>
        <taxon>Streptophyta</taxon>
        <taxon>Embryophyta</taxon>
        <taxon>Tracheophyta</taxon>
        <taxon>Spermatophyta</taxon>
        <taxon>Magnoliopsida</taxon>
        <taxon>Liliopsida</taxon>
        <taxon>Poales</taxon>
        <taxon>Poaceae</taxon>
        <taxon>PACMAD clade</taxon>
        <taxon>Panicoideae</taxon>
        <taxon>Panicodae</taxon>
        <taxon>Paniceae</taxon>
        <taxon>Cenchrinae</taxon>
        <taxon>Setaria</taxon>
    </lineage>
</organism>
<reference evidence="2" key="2">
    <citation type="submission" date="2018-08" db="UniProtKB">
        <authorList>
            <consortium name="EnsemblPlants"/>
        </authorList>
    </citation>
    <scope>IDENTIFICATION</scope>
    <source>
        <strain evidence="2">Yugu1</strain>
    </source>
</reference>
<dbReference type="HOGENOM" id="CLU_1638276_0_0_1"/>
<dbReference type="Proteomes" id="UP000004995">
    <property type="component" value="Unassembled WGS sequence"/>
</dbReference>
<reference evidence="3" key="1">
    <citation type="journal article" date="2012" name="Nat. Biotechnol.">
        <title>Reference genome sequence of the model plant Setaria.</title>
        <authorList>
            <person name="Bennetzen J.L."/>
            <person name="Schmutz J."/>
            <person name="Wang H."/>
            <person name="Percifield R."/>
            <person name="Hawkins J."/>
            <person name="Pontaroli A.C."/>
            <person name="Estep M."/>
            <person name="Feng L."/>
            <person name="Vaughn J.N."/>
            <person name="Grimwood J."/>
            <person name="Jenkins J."/>
            <person name="Barry K."/>
            <person name="Lindquist E."/>
            <person name="Hellsten U."/>
            <person name="Deshpande S."/>
            <person name="Wang X."/>
            <person name="Wu X."/>
            <person name="Mitros T."/>
            <person name="Triplett J."/>
            <person name="Yang X."/>
            <person name="Ye C.Y."/>
            <person name="Mauro-Herrera M."/>
            <person name="Wang L."/>
            <person name="Li P."/>
            <person name="Sharma M."/>
            <person name="Sharma R."/>
            <person name="Ronald P.C."/>
            <person name="Panaud O."/>
            <person name="Kellogg E.A."/>
            <person name="Brutnell T.P."/>
            <person name="Doust A.N."/>
            <person name="Tuskan G.A."/>
            <person name="Rokhsar D."/>
            <person name="Devos K.M."/>
        </authorList>
    </citation>
    <scope>NUCLEOTIDE SEQUENCE [LARGE SCALE GENOMIC DNA]</scope>
    <source>
        <strain evidence="3">cv. Yugu1</strain>
    </source>
</reference>
<keyword evidence="1" id="KW-0812">Transmembrane</keyword>
<dbReference type="EMBL" id="AGNK02001677">
    <property type="status" value="NOT_ANNOTATED_CDS"/>
    <property type="molecule type" value="Genomic_DNA"/>
</dbReference>
<accession>K3ZAB9</accession>
<evidence type="ECO:0000313" key="2">
    <source>
        <dbReference type="EnsemblPlants" id="KQL15243"/>
    </source>
</evidence>
<dbReference type="AlphaFoldDB" id="K3ZAB9"/>
<evidence type="ECO:0000313" key="3">
    <source>
        <dbReference type="Proteomes" id="UP000004995"/>
    </source>
</evidence>
<feature type="transmembrane region" description="Helical" evidence="1">
    <location>
        <begin position="29"/>
        <end position="52"/>
    </location>
</feature>
<protein>
    <submittedName>
        <fullName evidence="2">Uncharacterized protein</fullName>
    </submittedName>
</protein>
<evidence type="ECO:0000256" key="1">
    <source>
        <dbReference type="SAM" id="Phobius"/>
    </source>
</evidence>
<dbReference type="InParanoid" id="K3ZAB9"/>
<keyword evidence="1" id="KW-0472">Membrane</keyword>
<sequence>MPSPSCCLPAVHLATSTRRGRGEARRPDLAVRVFAIVLWLSALQAAAAAAVALYMYQYLYTLLLCVTAPTVQATWGWYQATAANLLASVLCSPCPARTAWRPACGGMARLQKEEVHSLFVCFLYCTGILLRPHSGVEVCDAFELNLNLEPQLGAWERGRELI</sequence>
<name>K3ZAB9_SETIT</name>
<dbReference type="EnsemblPlants" id="KQL15243">
    <property type="protein sequence ID" value="KQL15243"/>
    <property type="gene ID" value="SETIT_023490mg"/>
</dbReference>
<dbReference type="Gramene" id="KQL15243">
    <property type="protein sequence ID" value="KQL15243"/>
    <property type="gene ID" value="SETIT_023490mg"/>
</dbReference>
<keyword evidence="1" id="KW-1133">Transmembrane helix</keyword>
<keyword evidence="3" id="KW-1185">Reference proteome</keyword>
<proteinExistence type="predicted"/>